<gene>
    <name evidence="3" type="ORF">HNR24_000083</name>
</gene>
<evidence type="ECO:0000259" key="2">
    <source>
        <dbReference type="Pfam" id="PF00326"/>
    </source>
</evidence>
<dbReference type="Proteomes" id="UP000546252">
    <property type="component" value="Unassembled WGS sequence"/>
</dbReference>
<proteinExistence type="predicted"/>
<feature type="compositionally biased region" description="Pro residues" evidence="1">
    <location>
        <begin position="477"/>
        <end position="487"/>
    </location>
</feature>
<dbReference type="SUPFAM" id="SSF82171">
    <property type="entry name" value="DPP6 N-terminal domain-like"/>
    <property type="match status" value="1"/>
</dbReference>
<dbReference type="InterPro" id="IPR001375">
    <property type="entry name" value="Peptidase_S9_cat"/>
</dbReference>
<feature type="region of interest" description="Disordered" evidence="1">
    <location>
        <begin position="49"/>
        <end position="80"/>
    </location>
</feature>
<dbReference type="PANTHER" id="PTHR43056:SF5">
    <property type="entry name" value="PEPTIDASE S9 PROLYL OLIGOPEPTIDASE CATALYTIC DOMAIN-CONTAINING PROTEIN"/>
    <property type="match status" value="1"/>
</dbReference>
<dbReference type="RefSeq" id="WP_182494669.1">
    <property type="nucleotide sequence ID" value="NZ_BAAAKT010000001.1"/>
</dbReference>
<sequence length="752" mass="79118">MVRTLPYGSWPSTISAEQLAVGGNRLGSPQWVGEQLFWSEALAAEGGRQTIVRTHADPRSSDMADDDGAARPSSPLPSGTVAVLPAPFNARSRVHEYGGASWIALPAAADSPAADSHAADSPAADSHAVDSQAADSATGGAPAASLPAGALPAGALPEGGAAQAPVVLFVNFTDQRVYAFVEGGTPQPMSPVGPEVSSAGGPSLRWAQPTAVRLSDGATEVWWVCEEHLDGADVHGAPLIERYIAALPLDGAAAEDQSMVRKVTPSSRFLAHPQLSPDGTQLAWISWEHPQMPWDGTELRLGRVAGGIVVEDSVLDGGTEVSVLQPQWRRDGELLYLSDRSGWWNPWTVQTSADPSAAPAPRQLLQDPQEYAGPLWQLGASWLSLIDADHALSIHGTATETLGVLDLNTGEVTPLELPHTSITGVSLRPDGALALHGASRTEFSAISVGRLSASEPQWRLDQLGVVRSSREDAPDPGLLPTPEPITVPGPGGEEVHAVLYRPRQTGYAAPAGELPPFIAQVHGGPTGQAAVGLSLGIAYYTSRGIGVVDISYGGSTGFGRAYRDRLKGQWGVVDVADTVAVMEHLVNQGIADPQRLGIEGGSAGGWTTLACLTRTETFAAGVSSFGVADLVALAEDTHDFESRYLDGLVGPYPEAAEIYRERAPLNHVDSLSCPVLLLQGDEDPIVPPNQAEMFRDALAAKSIPHAYLLFAGEQHGFRKAENITASFEASLSFYGQIFGFEPAGIPHLELSR</sequence>
<dbReference type="PANTHER" id="PTHR43056">
    <property type="entry name" value="PEPTIDASE S9 PROLYL OLIGOPEPTIDASE"/>
    <property type="match status" value="1"/>
</dbReference>
<feature type="domain" description="Peptidase S9 prolyl oligopeptidase catalytic" evidence="2">
    <location>
        <begin position="536"/>
        <end position="739"/>
    </location>
</feature>
<comment type="caution">
    <text evidence="3">The sequence shown here is derived from an EMBL/GenBank/DDBJ whole genome shotgun (WGS) entry which is preliminary data.</text>
</comment>
<dbReference type="SUPFAM" id="SSF53474">
    <property type="entry name" value="alpha/beta-Hydrolases"/>
    <property type="match status" value="1"/>
</dbReference>
<accession>A0A839FEI8</accession>
<dbReference type="Gene3D" id="3.40.50.1820">
    <property type="entry name" value="alpha/beta hydrolase"/>
    <property type="match status" value="1"/>
</dbReference>
<dbReference type="GO" id="GO:0006508">
    <property type="term" value="P:proteolysis"/>
    <property type="evidence" value="ECO:0007669"/>
    <property type="project" value="InterPro"/>
</dbReference>
<evidence type="ECO:0000313" key="3">
    <source>
        <dbReference type="EMBL" id="MBA8920150.1"/>
    </source>
</evidence>
<organism evidence="3 4">
    <name type="scientific">Nesterenkonia jeotgali</name>
    <dbReference type="NCBI Taxonomy" id="317018"/>
    <lineage>
        <taxon>Bacteria</taxon>
        <taxon>Bacillati</taxon>
        <taxon>Actinomycetota</taxon>
        <taxon>Actinomycetes</taxon>
        <taxon>Micrococcales</taxon>
        <taxon>Micrococcaceae</taxon>
        <taxon>Nesterenkonia</taxon>
    </lineage>
</organism>
<feature type="compositionally biased region" description="Low complexity" evidence="1">
    <location>
        <begin position="112"/>
        <end position="126"/>
    </location>
</feature>
<dbReference type="Pfam" id="PF00326">
    <property type="entry name" value="Peptidase_S9"/>
    <property type="match status" value="1"/>
</dbReference>
<feature type="region of interest" description="Disordered" evidence="1">
    <location>
        <begin position="112"/>
        <end position="144"/>
    </location>
</feature>
<dbReference type="AlphaFoldDB" id="A0A839FEI8"/>
<evidence type="ECO:0000256" key="1">
    <source>
        <dbReference type="SAM" id="MobiDB-lite"/>
    </source>
</evidence>
<name>A0A839FEI8_9MICC</name>
<feature type="compositionally biased region" description="Low complexity" evidence="1">
    <location>
        <begin position="133"/>
        <end position="144"/>
    </location>
</feature>
<keyword evidence="3" id="KW-0031">Aminopeptidase</keyword>
<dbReference type="GO" id="GO:0004177">
    <property type="term" value="F:aminopeptidase activity"/>
    <property type="evidence" value="ECO:0007669"/>
    <property type="project" value="UniProtKB-KW"/>
</dbReference>
<feature type="region of interest" description="Disordered" evidence="1">
    <location>
        <begin position="469"/>
        <end position="490"/>
    </location>
</feature>
<dbReference type="InterPro" id="IPR011042">
    <property type="entry name" value="6-blade_b-propeller_TolB-like"/>
</dbReference>
<reference evidence="3 4" key="1">
    <citation type="submission" date="2020-08" db="EMBL/GenBank/DDBJ databases">
        <title>Sequencing the genomes of 1000 actinobacteria strains.</title>
        <authorList>
            <person name="Klenk H.-P."/>
        </authorList>
    </citation>
    <scope>NUCLEOTIDE SEQUENCE [LARGE SCALE GENOMIC DNA]</scope>
    <source>
        <strain evidence="3 4">DSM 19081</strain>
    </source>
</reference>
<dbReference type="InterPro" id="IPR029058">
    <property type="entry name" value="AB_hydrolase_fold"/>
</dbReference>
<keyword evidence="3" id="KW-0378">Hydrolase</keyword>
<dbReference type="InterPro" id="IPR050585">
    <property type="entry name" value="Xaa-Pro_dipeptidyl-ppase/CocE"/>
</dbReference>
<protein>
    <submittedName>
        <fullName evidence="3">Dipeptidyl aminopeptidase/acylaminoacyl peptidase</fullName>
    </submittedName>
</protein>
<dbReference type="EMBL" id="JACJIH010000001">
    <property type="protein sequence ID" value="MBA8920150.1"/>
    <property type="molecule type" value="Genomic_DNA"/>
</dbReference>
<keyword evidence="3" id="KW-0645">Protease</keyword>
<dbReference type="GO" id="GO:0008236">
    <property type="term" value="F:serine-type peptidase activity"/>
    <property type="evidence" value="ECO:0007669"/>
    <property type="project" value="InterPro"/>
</dbReference>
<dbReference type="Gene3D" id="2.120.10.30">
    <property type="entry name" value="TolB, C-terminal domain"/>
    <property type="match status" value="1"/>
</dbReference>
<evidence type="ECO:0000313" key="4">
    <source>
        <dbReference type="Proteomes" id="UP000546252"/>
    </source>
</evidence>